<dbReference type="EMBL" id="GHWJ01005661">
    <property type="protein sequence ID" value="NOV38398.1"/>
    <property type="molecule type" value="Transcribed_RNA"/>
</dbReference>
<evidence type="ECO:0000313" key="2">
    <source>
        <dbReference type="EMBL" id="NOV38398.1"/>
    </source>
</evidence>
<dbReference type="AlphaFoldDB" id="A0A6M2CYR5"/>
<evidence type="ECO:0008006" key="3">
    <source>
        <dbReference type="Google" id="ProtNLM"/>
    </source>
</evidence>
<sequence length="95" mass="10721">MKELLILISTLISYHVICGTQLDPGSLRVINGTCHFRNTVISDGYTQTSKRPCERWRCYANVSRVVMQGCPPPSFYDPYLTYPGGWPFCCGTNPQ</sequence>
<protein>
    <recommendedName>
        <fullName evidence="3">8.9 kDa family member</fullName>
    </recommendedName>
</protein>
<organism evidence="2">
    <name type="scientific">Rhipicephalus microplus</name>
    <name type="common">Cattle tick</name>
    <name type="synonym">Boophilus microplus</name>
    <dbReference type="NCBI Taxonomy" id="6941"/>
    <lineage>
        <taxon>Eukaryota</taxon>
        <taxon>Metazoa</taxon>
        <taxon>Ecdysozoa</taxon>
        <taxon>Arthropoda</taxon>
        <taxon>Chelicerata</taxon>
        <taxon>Arachnida</taxon>
        <taxon>Acari</taxon>
        <taxon>Parasitiformes</taxon>
        <taxon>Ixodida</taxon>
        <taxon>Ixodoidea</taxon>
        <taxon>Ixodidae</taxon>
        <taxon>Rhipicephalinae</taxon>
        <taxon>Rhipicephalus</taxon>
        <taxon>Boophilus</taxon>
    </lineage>
</organism>
<feature type="chain" id="PRO_5027061323" description="8.9 kDa family member" evidence="1">
    <location>
        <begin position="20"/>
        <end position="95"/>
    </location>
</feature>
<accession>A0A6M2CYR5</accession>
<keyword evidence="1" id="KW-0732">Signal</keyword>
<feature type="signal peptide" evidence="1">
    <location>
        <begin position="1"/>
        <end position="19"/>
    </location>
</feature>
<name>A0A6M2CYR5_RHIMP</name>
<evidence type="ECO:0000256" key="1">
    <source>
        <dbReference type="SAM" id="SignalP"/>
    </source>
</evidence>
<reference evidence="2" key="1">
    <citation type="submission" date="2019-09" db="EMBL/GenBank/DDBJ databases">
        <title>Organ-specific transcriptomic study of the physiology of the cattle tick, Rhipicephalus microplus.</title>
        <authorList>
            <person name="Tirloni L."/>
            <person name="Braz G."/>
            <person name="Gandara A.C.P."/>
            <person name="Sabadin G.A."/>
            <person name="da Silva R.M."/>
            <person name="Guizzo M.G."/>
            <person name="Machado J.A."/>
            <person name="Costa E.P."/>
            <person name="Gomes H.F."/>
            <person name="Moraes J."/>
            <person name="Mota M.B.S."/>
            <person name="Mesquita R.D."/>
            <person name="Alvarenga P.H."/>
            <person name="Alves F."/>
            <person name="Seixas A."/>
            <person name="da Fonseca R.N."/>
            <person name="Fogaca A."/>
            <person name="Logullo C."/>
            <person name="Tanaka A."/>
            <person name="Daffre S."/>
            <person name="Termignoni C."/>
            <person name="Vaz I.S.Jr."/>
            <person name="Oliveira P.L."/>
            <person name="Ribeiro J.M."/>
        </authorList>
    </citation>
    <scope>NUCLEOTIDE SEQUENCE</scope>
    <source>
        <strain evidence="2">Porto Alegre</strain>
    </source>
</reference>
<proteinExistence type="predicted"/>